<accession>A0A1N6GCQ0</accession>
<dbReference type="SUPFAM" id="SSF89807">
    <property type="entry name" value="Dodecin-like"/>
    <property type="match status" value="1"/>
</dbReference>
<dbReference type="PANTHER" id="PTHR39324:SF1">
    <property type="entry name" value="CALCIUM DODECIN"/>
    <property type="match status" value="1"/>
</dbReference>
<dbReference type="InterPro" id="IPR036694">
    <property type="entry name" value="Dodecin-like_sf"/>
</dbReference>
<dbReference type="Proteomes" id="UP000184693">
    <property type="component" value="Unassembled WGS sequence"/>
</dbReference>
<dbReference type="EMBL" id="FSRM01000001">
    <property type="protein sequence ID" value="SIO05212.1"/>
    <property type="molecule type" value="Genomic_DNA"/>
</dbReference>
<dbReference type="PANTHER" id="PTHR39324">
    <property type="entry name" value="CALCIUM DODECIN"/>
    <property type="match status" value="1"/>
</dbReference>
<dbReference type="AlphaFoldDB" id="A0A1N6GCQ0"/>
<evidence type="ECO:0000313" key="1">
    <source>
        <dbReference type="EMBL" id="SIO05212.1"/>
    </source>
</evidence>
<organism evidence="1 2">
    <name type="scientific">Paraburkholderia phenazinium</name>
    <dbReference type="NCBI Taxonomy" id="60549"/>
    <lineage>
        <taxon>Bacteria</taxon>
        <taxon>Pseudomonadati</taxon>
        <taxon>Pseudomonadota</taxon>
        <taxon>Betaproteobacteria</taxon>
        <taxon>Burkholderiales</taxon>
        <taxon>Burkholderiaceae</taxon>
        <taxon>Paraburkholderia</taxon>
    </lineage>
</organism>
<proteinExistence type="predicted"/>
<dbReference type="InterPro" id="IPR009923">
    <property type="entry name" value="Dodecin"/>
</dbReference>
<dbReference type="Gene3D" id="3.30.1660.10">
    <property type="entry name" value="Flavin-binding protein dodecin"/>
    <property type="match status" value="1"/>
</dbReference>
<dbReference type="NCBIfam" id="NF043052">
    <property type="entry name" value="DodecBact"/>
    <property type="match status" value="1"/>
</dbReference>
<name>A0A1N6GCQ0_9BURK</name>
<sequence length="95" mass="10976">MCGTTQQCEWGAIAYTFFTNPKMKEEMMKDHVYKQIELTGSSEKSSDDAIRTAIAKASKTLRNLHWFEVTETRGHIEDDKVVHWQVTIKVGLRIE</sequence>
<dbReference type="InterPro" id="IPR050049">
    <property type="entry name" value="Dodecin_bact"/>
</dbReference>
<dbReference type="InterPro" id="IPR025543">
    <property type="entry name" value="Dodecin-like"/>
</dbReference>
<dbReference type="Pfam" id="PF07311">
    <property type="entry name" value="Dodecin"/>
    <property type="match status" value="1"/>
</dbReference>
<evidence type="ECO:0008006" key="3">
    <source>
        <dbReference type="Google" id="ProtNLM"/>
    </source>
</evidence>
<reference evidence="1 2" key="1">
    <citation type="submission" date="2016-11" db="EMBL/GenBank/DDBJ databases">
        <authorList>
            <person name="Jaros S."/>
            <person name="Januszkiewicz K."/>
            <person name="Wedrychowicz H."/>
        </authorList>
    </citation>
    <scope>NUCLEOTIDE SEQUENCE [LARGE SCALE GENOMIC DNA]</scope>
    <source>
        <strain evidence="1 2">GAS86</strain>
    </source>
</reference>
<evidence type="ECO:0000313" key="2">
    <source>
        <dbReference type="Proteomes" id="UP000184693"/>
    </source>
</evidence>
<protein>
    <recommendedName>
        <fullName evidence="3">Flavin-binding protein dodecin</fullName>
    </recommendedName>
</protein>
<gene>
    <name evidence="1" type="ORF">SAMN05444168_2290</name>
</gene>